<dbReference type="SUPFAM" id="SSF46955">
    <property type="entry name" value="Putative DNA-binding domain"/>
    <property type="match status" value="1"/>
</dbReference>
<dbReference type="AlphaFoldDB" id="A0A7V4G855"/>
<comment type="caution">
    <text evidence="3">The sequence shown here is derived from an EMBL/GenBank/DDBJ whole genome shotgun (WGS) entry which is preliminary data.</text>
</comment>
<dbReference type="EMBL" id="DSXI01000316">
    <property type="protein sequence ID" value="HGS05149.1"/>
    <property type="molecule type" value="Genomic_DNA"/>
</dbReference>
<sequence length="208" mass="23114">MKIFCKKAVIALTGVSYKQLDHWAVTGLIRPSVKAAKGKGSRREYSFRDLVQIRVAKGLRDEGISLQKIRSALIFLRKHFPDTEAPLAQLKFVTNGSDIFVLERDPQKVLDALRGQFVFSLALGELIDELRGEVRQLASPKEERFVVGGKAFVVTLAVDKEQGGNYIATCKEVPTAVGHGETEQDAVDHILEMLRLSPGAEKSRKRRA</sequence>
<gene>
    <name evidence="3" type="ORF">ENT08_05330</name>
</gene>
<dbReference type="InterPro" id="IPR000551">
    <property type="entry name" value="MerR-type_HTH_dom"/>
</dbReference>
<organism evidence="3">
    <name type="scientific">Desulfobacca acetoxidans</name>
    <dbReference type="NCBI Taxonomy" id="60893"/>
    <lineage>
        <taxon>Bacteria</taxon>
        <taxon>Pseudomonadati</taxon>
        <taxon>Thermodesulfobacteriota</taxon>
        <taxon>Desulfobaccia</taxon>
        <taxon>Desulfobaccales</taxon>
        <taxon>Desulfobaccaceae</taxon>
        <taxon>Desulfobacca</taxon>
    </lineage>
</organism>
<reference evidence="3" key="1">
    <citation type="journal article" date="2020" name="mSystems">
        <title>Genome- and Community-Level Interaction Insights into Carbon Utilization and Element Cycling Functions of Hydrothermarchaeota in Hydrothermal Sediment.</title>
        <authorList>
            <person name="Zhou Z."/>
            <person name="Liu Y."/>
            <person name="Xu W."/>
            <person name="Pan J."/>
            <person name="Luo Z.H."/>
            <person name="Li M."/>
        </authorList>
    </citation>
    <scope>NUCLEOTIDE SEQUENCE [LARGE SCALE GENOMIC DNA]</scope>
    <source>
        <strain evidence="3">SpSt-548</strain>
    </source>
</reference>
<dbReference type="PANTHER" id="PTHR30204">
    <property type="entry name" value="REDOX-CYCLING DRUG-SENSING TRANSCRIPTIONAL ACTIVATOR SOXR"/>
    <property type="match status" value="1"/>
</dbReference>
<dbReference type="InterPro" id="IPR047057">
    <property type="entry name" value="MerR_fam"/>
</dbReference>
<dbReference type="InterPro" id="IPR035069">
    <property type="entry name" value="TTHA1013/TTHA0281-like"/>
</dbReference>
<name>A0A7V4G855_9BACT</name>
<dbReference type="SMART" id="SM00422">
    <property type="entry name" value="HTH_MERR"/>
    <property type="match status" value="1"/>
</dbReference>
<keyword evidence="1" id="KW-0238">DNA-binding</keyword>
<protein>
    <submittedName>
        <fullName evidence="3">MerR family transcriptional regulator</fullName>
    </submittedName>
</protein>
<dbReference type="SUPFAM" id="SSF143100">
    <property type="entry name" value="TTHA1013/TTHA0281-like"/>
    <property type="match status" value="1"/>
</dbReference>
<proteinExistence type="predicted"/>
<evidence type="ECO:0000313" key="3">
    <source>
        <dbReference type="EMBL" id="HGS05149.1"/>
    </source>
</evidence>
<dbReference type="GO" id="GO:0003700">
    <property type="term" value="F:DNA-binding transcription factor activity"/>
    <property type="evidence" value="ECO:0007669"/>
    <property type="project" value="InterPro"/>
</dbReference>
<feature type="domain" description="HTH merR-type" evidence="2">
    <location>
        <begin position="12"/>
        <end position="75"/>
    </location>
</feature>
<dbReference type="GO" id="GO:0003677">
    <property type="term" value="F:DNA binding"/>
    <property type="evidence" value="ECO:0007669"/>
    <property type="project" value="UniProtKB-KW"/>
</dbReference>
<evidence type="ECO:0000259" key="2">
    <source>
        <dbReference type="PROSITE" id="PS50937"/>
    </source>
</evidence>
<dbReference type="InterPro" id="IPR009061">
    <property type="entry name" value="DNA-bd_dom_put_sf"/>
</dbReference>
<accession>A0A7V4G855</accession>
<dbReference type="Gene3D" id="1.10.1660.10">
    <property type="match status" value="1"/>
</dbReference>
<dbReference type="Pfam" id="PF13411">
    <property type="entry name" value="MerR_1"/>
    <property type="match status" value="1"/>
</dbReference>
<dbReference type="PANTHER" id="PTHR30204:SF3">
    <property type="entry name" value="HTH MERR-TYPE DOMAIN-CONTAINING PROTEIN"/>
    <property type="match status" value="1"/>
</dbReference>
<dbReference type="PROSITE" id="PS50937">
    <property type="entry name" value="HTH_MERR_2"/>
    <property type="match status" value="1"/>
</dbReference>
<evidence type="ECO:0000256" key="1">
    <source>
        <dbReference type="ARBA" id="ARBA00023125"/>
    </source>
</evidence>